<proteinExistence type="inferred from homology"/>
<keyword evidence="2" id="KW-1003">Cell membrane</keyword>
<feature type="transmembrane region" description="Helical" evidence="7">
    <location>
        <begin position="47"/>
        <end position="68"/>
    </location>
</feature>
<feature type="transmembrane region" description="Helical" evidence="7">
    <location>
        <begin position="230"/>
        <end position="249"/>
    </location>
</feature>
<evidence type="ECO:0000256" key="4">
    <source>
        <dbReference type="ARBA" id="ARBA00022692"/>
    </source>
</evidence>
<reference evidence="9" key="1">
    <citation type="journal article" date="2019" name="Int. J. Syst. Evol. Microbiol.">
        <title>The Global Catalogue of Microorganisms (GCM) 10K type strain sequencing project: providing services to taxonomists for standard genome sequencing and annotation.</title>
        <authorList>
            <consortium name="The Broad Institute Genomics Platform"/>
            <consortium name="The Broad Institute Genome Sequencing Center for Infectious Disease"/>
            <person name="Wu L."/>
            <person name="Ma J."/>
        </authorList>
    </citation>
    <scope>NUCLEOTIDE SEQUENCE [LARGE SCALE GENOMIC DNA]</scope>
    <source>
        <strain evidence="9">CGMCC 1.15480</strain>
    </source>
</reference>
<feature type="transmembrane region" description="Helical" evidence="7">
    <location>
        <begin position="171"/>
        <end position="188"/>
    </location>
</feature>
<sequence length="277" mass="29312">MIPTLADLIPGLPPLGMHSVMVALAFAAAGVVFSIERRRRGVTDPRIAYVVLGCVAGAALAARLGTWFQHLNPAENLSLVDQLLHGNASFLAALFGAWIGVHVSKAIVGYPDRTGDLFAPAVALAMAIGRVGCLLTENPGLPTGSGWGIVLDPAAAARVGAPAGVGLHPSFVYEIAFHLVAFGVLWLWLRFTPVAPGELLTLYIAAYAGFRFLIEFVRDNDVAWLGLTRPQLFLAVTIPVLLVRIALLVRRGAFDGVLPGSRRSASGEAGVTRERHA</sequence>
<organism evidence="8 9">
    <name type="scientific">Tersicoccus solisilvae</name>
    <dbReference type="NCBI Taxonomy" id="1882339"/>
    <lineage>
        <taxon>Bacteria</taxon>
        <taxon>Bacillati</taxon>
        <taxon>Actinomycetota</taxon>
        <taxon>Actinomycetes</taxon>
        <taxon>Micrococcales</taxon>
        <taxon>Micrococcaceae</taxon>
        <taxon>Tersicoccus</taxon>
    </lineage>
</organism>
<dbReference type="Proteomes" id="UP000597761">
    <property type="component" value="Unassembled WGS sequence"/>
</dbReference>
<evidence type="ECO:0000256" key="6">
    <source>
        <dbReference type="ARBA" id="ARBA00023136"/>
    </source>
</evidence>
<dbReference type="GO" id="GO:0016740">
    <property type="term" value="F:transferase activity"/>
    <property type="evidence" value="ECO:0007669"/>
    <property type="project" value="UniProtKB-KW"/>
</dbReference>
<evidence type="ECO:0000313" key="9">
    <source>
        <dbReference type="Proteomes" id="UP000597761"/>
    </source>
</evidence>
<feature type="transmembrane region" description="Helical" evidence="7">
    <location>
        <begin position="200"/>
        <end position="218"/>
    </location>
</feature>
<accession>A0ABQ1NT59</accession>
<keyword evidence="6 7" id="KW-0472">Membrane</keyword>
<feature type="transmembrane region" description="Helical" evidence="7">
    <location>
        <begin position="88"/>
        <end position="110"/>
    </location>
</feature>
<evidence type="ECO:0000256" key="3">
    <source>
        <dbReference type="ARBA" id="ARBA00022679"/>
    </source>
</evidence>
<keyword evidence="4 7" id="KW-0812">Transmembrane</keyword>
<keyword evidence="5 7" id="KW-1133">Transmembrane helix</keyword>
<name>A0ABQ1NT59_9MICC</name>
<evidence type="ECO:0000256" key="7">
    <source>
        <dbReference type="SAM" id="Phobius"/>
    </source>
</evidence>
<dbReference type="Pfam" id="PF01790">
    <property type="entry name" value="LGT"/>
    <property type="match status" value="1"/>
</dbReference>
<dbReference type="RefSeq" id="WP_188666770.1">
    <property type="nucleotide sequence ID" value="NZ_BMJI01000003.1"/>
</dbReference>
<evidence type="ECO:0000313" key="8">
    <source>
        <dbReference type="EMBL" id="GGC84215.1"/>
    </source>
</evidence>
<gene>
    <name evidence="8" type="primary">lgt</name>
    <name evidence="8" type="ORF">GCM10011512_08810</name>
</gene>
<evidence type="ECO:0000256" key="1">
    <source>
        <dbReference type="ARBA" id="ARBA00007150"/>
    </source>
</evidence>
<feature type="transmembrane region" description="Helical" evidence="7">
    <location>
        <begin position="117"/>
        <end position="137"/>
    </location>
</feature>
<dbReference type="PANTHER" id="PTHR30589">
    <property type="entry name" value="PROLIPOPROTEIN DIACYLGLYCERYL TRANSFERASE"/>
    <property type="match status" value="1"/>
</dbReference>
<keyword evidence="3 8" id="KW-0808">Transferase</keyword>
<dbReference type="InterPro" id="IPR001640">
    <property type="entry name" value="Lgt"/>
</dbReference>
<evidence type="ECO:0000256" key="5">
    <source>
        <dbReference type="ARBA" id="ARBA00022989"/>
    </source>
</evidence>
<comment type="similarity">
    <text evidence="1">Belongs to the Lgt family.</text>
</comment>
<dbReference type="PANTHER" id="PTHR30589:SF0">
    <property type="entry name" value="PHOSPHATIDYLGLYCEROL--PROLIPOPROTEIN DIACYLGLYCERYL TRANSFERASE"/>
    <property type="match status" value="1"/>
</dbReference>
<keyword evidence="9" id="KW-1185">Reference proteome</keyword>
<evidence type="ECO:0000256" key="2">
    <source>
        <dbReference type="ARBA" id="ARBA00022475"/>
    </source>
</evidence>
<feature type="transmembrane region" description="Helical" evidence="7">
    <location>
        <begin position="15"/>
        <end position="35"/>
    </location>
</feature>
<comment type="caution">
    <text evidence="8">The sequence shown here is derived from an EMBL/GenBank/DDBJ whole genome shotgun (WGS) entry which is preliminary data.</text>
</comment>
<dbReference type="EMBL" id="BMJI01000003">
    <property type="protein sequence ID" value="GGC84215.1"/>
    <property type="molecule type" value="Genomic_DNA"/>
</dbReference>
<protein>
    <submittedName>
        <fullName evidence="8">Diacylglyceryl transferase</fullName>
    </submittedName>
</protein>